<evidence type="ECO:0000313" key="9">
    <source>
        <dbReference type="Proteomes" id="UP001558652"/>
    </source>
</evidence>
<feature type="transmembrane region" description="Helical" evidence="6">
    <location>
        <begin position="93"/>
        <end position="115"/>
    </location>
</feature>
<dbReference type="PANTHER" id="PTHR11384:SF67">
    <property type="entry name" value="ATP-BINDING CASSETTE SUB-FAMILY D MEMBER 1"/>
    <property type="match status" value="1"/>
</dbReference>
<proteinExistence type="predicted"/>
<keyword evidence="4 6" id="KW-0472">Membrane</keyword>
<dbReference type="AlphaFoldDB" id="A0ABD0Z4Y1"/>
<gene>
    <name evidence="8" type="ORF">AAG570_011687</name>
</gene>
<keyword evidence="1" id="KW-0813">Transport</keyword>
<comment type="caution">
    <text evidence="8">The sequence shown here is derived from an EMBL/GenBank/DDBJ whole genome shotgun (WGS) entry which is preliminary data.</text>
</comment>
<dbReference type="PROSITE" id="PS51257">
    <property type="entry name" value="PROKAR_LIPOPROTEIN"/>
    <property type="match status" value="1"/>
</dbReference>
<sequence>MPAVISKYVDEGRLGRAALAGGLLLFACKLGYPYLTGSASPTPRENLGGVDNNNGEKPAPRAKQRTPGFDRQFLAQLMRLVRLLVPGLWTKEVALLAVHTLALVTRTFMSIYVATMEGRMVKYIVRKDVRSFSMMLIKWLGVALPATFLNSLIRYLESKIALAFR</sequence>
<evidence type="ECO:0000313" key="8">
    <source>
        <dbReference type="EMBL" id="KAL1130439.1"/>
    </source>
</evidence>
<reference evidence="8 9" key="1">
    <citation type="submission" date="2024-07" db="EMBL/GenBank/DDBJ databases">
        <title>Chromosome-level genome assembly of the water stick insect Ranatra chinensis (Heteroptera: Nepidae).</title>
        <authorList>
            <person name="Liu X."/>
        </authorList>
    </citation>
    <scope>NUCLEOTIDE SEQUENCE [LARGE SCALE GENOMIC DNA]</scope>
    <source>
        <strain evidence="8">Cailab_2021Rc</strain>
        <tissue evidence="8">Muscle</tissue>
    </source>
</reference>
<name>A0ABD0Z4Y1_9HEMI</name>
<evidence type="ECO:0000256" key="4">
    <source>
        <dbReference type="ARBA" id="ARBA00023136"/>
    </source>
</evidence>
<dbReference type="InterPro" id="IPR050835">
    <property type="entry name" value="ABC_transporter_sub-D"/>
</dbReference>
<feature type="transmembrane region" description="Helical" evidence="6">
    <location>
        <begin position="136"/>
        <end position="156"/>
    </location>
</feature>
<accession>A0ABD0Z4Y1</accession>
<feature type="transmembrane region" description="Helical" evidence="6">
    <location>
        <begin position="17"/>
        <end position="35"/>
    </location>
</feature>
<keyword evidence="3 6" id="KW-1133">Transmembrane helix</keyword>
<evidence type="ECO:0000256" key="6">
    <source>
        <dbReference type="SAM" id="Phobius"/>
    </source>
</evidence>
<dbReference type="Proteomes" id="UP001558652">
    <property type="component" value="Unassembled WGS sequence"/>
</dbReference>
<dbReference type="InterPro" id="IPR011527">
    <property type="entry name" value="ABC1_TM_dom"/>
</dbReference>
<dbReference type="EMBL" id="JBFDAA010000007">
    <property type="protein sequence ID" value="KAL1130439.1"/>
    <property type="molecule type" value="Genomic_DNA"/>
</dbReference>
<evidence type="ECO:0000259" key="7">
    <source>
        <dbReference type="Pfam" id="PF06472"/>
    </source>
</evidence>
<feature type="region of interest" description="Disordered" evidence="5">
    <location>
        <begin position="43"/>
        <end position="65"/>
    </location>
</feature>
<evidence type="ECO:0000256" key="1">
    <source>
        <dbReference type="ARBA" id="ARBA00022448"/>
    </source>
</evidence>
<dbReference type="Pfam" id="PF06472">
    <property type="entry name" value="ABC_membrane_2"/>
    <property type="match status" value="1"/>
</dbReference>
<protein>
    <recommendedName>
        <fullName evidence="7">ABC transmembrane type-1 domain-containing protein</fullName>
    </recommendedName>
</protein>
<evidence type="ECO:0000256" key="2">
    <source>
        <dbReference type="ARBA" id="ARBA00022692"/>
    </source>
</evidence>
<organism evidence="8 9">
    <name type="scientific">Ranatra chinensis</name>
    <dbReference type="NCBI Taxonomy" id="642074"/>
    <lineage>
        <taxon>Eukaryota</taxon>
        <taxon>Metazoa</taxon>
        <taxon>Ecdysozoa</taxon>
        <taxon>Arthropoda</taxon>
        <taxon>Hexapoda</taxon>
        <taxon>Insecta</taxon>
        <taxon>Pterygota</taxon>
        <taxon>Neoptera</taxon>
        <taxon>Paraneoptera</taxon>
        <taxon>Hemiptera</taxon>
        <taxon>Heteroptera</taxon>
        <taxon>Panheteroptera</taxon>
        <taxon>Nepomorpha</taxon>
        <taxon>Nepidae</taxon>
        <taxon>Ranatrinae</taxon>
        <taxon>Ranatra</taxon>
    </lineage>
</organism>
<dbReference type="PANTHER" id="PTHR11384">
    <property type="entry name" value="ATP-BINDING CASSETTE, SUB-FAMILY D MEMBER"/>
    <property type="match status" value="1"/>
</dbReference>
<keyword evidence="9" id="KW-1185">Reference proteome</keyword>
<keyword evidence="2 6" id="KW-0812">Transmembrane</keyword>
<evidence type="ECO:0000256" key="5">
    <source>
        <dbReference type="SAM" id="MobiDB-lite"/>
    </source>
</evidence>
<feature type="domain" description="ABC transmembrane type-1" evidence="7">
    <location>
        <begin position="80"/>
        <end position="165"/>
    </location>
</feature>
<evidence type="ECO:0000256" key="3">
    <source>
        <dbReference type="ARBA" id="ARBA00022989"/>
    </source>
</evidence>